<dbReference type="EMBL" id="CP014674">
    <property type="protein sequence ID" value="AOX15821.1"/>
    <property type="molecule type" value="Genomic_DNA"/>
</dbReference>
<dbReference type="eggNOG" id="ENOG5033MWN">
    <property type="taxonomic scope" value="Bacteria"/>
</dbReference>
<keyword evidence="2" id="KW-1185">Reference proteome</keyword>
<dbReference type="STRING" id="153496.A0U89_00290"/>
<reference evidence="1 2" key="1">
    <citation type="journal article" date="2016" name="Microb. Cell Fact.">
        <title>Dissection of exopolysaccharide biosynthesis in Kozakia baliensis.</title>
        <authorList>
            <person name="Brandt J.U."/>
            <person name="Jakob F."/>
            <person name="Behr J."/>
            <person name="Geissler A.J."/>
            <person name="Vogel R.F."/>
        </authorList>
    </citation>
    <scope>NUCLEOTIDE SEQUENCE [LARGE SCALE GENOMIC DNA]</scope>
    <source>
        <strain evidence="1 2">DSM 14400</strain>
    </source>
</reference>
<dbReference type="AlphaFoldDB" id="A0A1D8UQB1"/>
<protein>
    <submittedName>
        <fullName evidence="1">Uncharacterized protein</fullName>
    </submittedName>
</protein>
<sequence length="114" mass="12701">MFSVDIQSQAKANPQDDYAAHLVFGGALSEALIGIWTDSFGGAYIATGHGATRRDGFDMAYRYPDSTFVNRWTVTKARIAWDIVMSGKDGKIKPFAAYIFHRHSCDHARELLKT</sequence>
<dbReference type="Proteomes" id="UP000179145">
    <property type="component" value="Chromosome"/>
</dbReference>
<gene>
    <name evidence="1" type="ORF">A0U89_00290</name>
</gene>
<organism evidence="1 2">
    <name type="scientific">Kozakia baliensis</name>
    <dbReference type="NCBI Taxonomy" id="153496"/>
    <lineage>
        <taxon>Bacteria</taxon>
        <taxon>Pseudomonadati</taxon>
        <taxon>Pseudomonadota</taxon>
        <taxon>Alphaproteobacteria</taxon>
        <taxon>Acetobacterales</taxon>
        <taxon>Acetobacteraceae</taxon>
        <taxon>Kozakia</taxon>
    </lineage>
</organism>
<dbReference type="KEGG" id="kba:A0U89_00290"/>
<evidence type="ECO:0000313" key="2">
    <source>
        <dbReference type="Proteomes" id="UP000179145"/>
    </source>
</evidence>
<proteinExistence type="predicted"/>
<accession>A0A1D8UQB1</accession>
<name>A0A1D8UQB1_9PROT</name>
<evidence type="ECO:0000313" key="1">
    <source>
        <dbReference type="EMBL" id="AOX15821.1"/>
    </source>
</evidence>